<evidence type="ECO:0000313" key="4">
    <source>
        <dbReference type="EMBL" id="KHE74142.1"/>
    </source>
</evidence>
<gene>
    <name evidence="4" type="ORF">AS25_08680</name>
    <name evidence="3" type="ORF">AS25_09900</name>
    <name evidence="2" type="ORF">AS25_13405</name>
</gene>
<evidence type="ECO:0000313" key="3">
    <source>
        <dbReference type="EMBL" id="KHE73928.1"/>
    </source>
</evidence>
<evidence type="ECO:0000313" key="2">
    <source>
        <dbReference type="EMBL" id="KHE73348.1"/>
    </source>
</evidence>
<dbReference type="Gene3D" id="1.10.10.10">
    <property type="entry name" value="Winged helix-like DNA-binding domain superfamily/Winged helix DNA-binding domain"/>
    <property type="match status" value="1"/>
</dbReference>
<dbReference type="EMBL" id="JROM01000042">
    <property type="protein sequence ID" value="KHE73928.1"/>
    <property type="molecule type" value="Genomic_DNA"/>
</dbReference>
<organism evidence="4 5">
    <name type="scientific">Kocuria marina</name>
    <dbReference type="NCBI Taxonomy" id="223184"/>
    <lineage>
        <taxon>Bacteria</taxon>
        <taxon>Bacillati</taxon>
        <taxon>Actinomycetota</taxon>
        <taxon>Actinomycetes</taxon>
        <taxon>Micrococcales</taxon>
        <taxon>Micrococcaceae</taxon>
        <taxon>Kocuria</taxon>
    </lineage>
</organism>
<dbReference type="InterPro" id="IPR009057">
    <property type="entry name" value="Homeodomain-like_sf"/>
</dbReference>
<dbReference type="Proteomes" id="UP000030664">
    <property type="component" value="Unassembled WGS sequence"/>
</dbReference>
<evidence type="ECO:0000259" key="1">
    <source>
        <dbReference type="Pfam" id="PF13936"/>
    </source>
</evidence>
<dbReference type="AlphaFoldDB" id="A0A0B0DDB0"/>
<accession>A0A0B0DDB0</accession>
<sequence length="106" mass="11723">MPKTIPRGAHLHGLKEAAAVVGMTPQGFIKAGTPEPDVWINDTRGWTTETLHEWQRTRPRGRRTLTDELRARILAMHEEGRSIAETAAACQVSKSTVARVRADARA</sequence>
<evidence type="ECO:0000313" key="5">
    <source>
        <dbReference type="Proteomes" id="UP000030664"/>
    </source>
</evidence>
<dbReference type="InterPro" id="IPR036388">
    <property type="entry name" value="WH-like_DNA-bd_sf"/>
</dbReference>
<dbReference type="EMBL" id="JROM01000061">
    <property type="protein sequence ID" value="KHE73348.1"/>
    <property type="molecule type" value="Genomic_DNA"/>
</dbReference>
<proteinExistence type="predicted"/>
<dbReference type="InterPro" id="IPR025246">
    <property type="entry name" value="IS30-like_HTH"/>
</dbReference>
<reference evidence="4 5" key="1">
    <citation type="submission" date="2014-09" db="EMBL/GenBank/DDBJ databases">
        <title>High-quality draft genome sequence of Kocuria marina SO9-6, an actinobacterium isolated from a copper mine.</title>
        <authorList>
            <person name="Castro D.B."/>
            <person name="Pereira L.B."/>
            <person name="Silva M.V."/>
            <person name="Silva B.P."/>
            <person name="Zanardi B.R."/>
            <person name="Carlos C."/>
            <person name="Belgini D.R."/>
            <person name="Limache E.G."/>
            <person name="Lacerda G.V."/>
            <person name="Nery M.B."/>
            <person name="Gomes M.B."/>
            <person name="Souza S."/>
            <person name="Silva T.M."/>
            <person name="Rodrigues V.D."/>
            <person name="Paulino L.C."/>
            <person name="Vicentini R."/>
            <person name="Ferraz L.F."/>
            <person name="Ottoboni L.M."/>
        </authorList>
    </citation>
    <scope>NUCLEOTIDE SEQUENCE [LARGE SCALE GENOMIC DNA]</scope>
    <source>
        <strain evidence="4 5">SO9-6</strain>
    </source>
</reference>
<dbReference type="SUPFAM" id="SSF46689">
    <property type="entry name" value="Homeodomain-like"/>
    <property type="match status" value="1"/>
</dbReference>
<protein>
    <recommendedName>
        <fullName evidence="1">Transposase IS30-like HTH domain-containing protein</fullName>
    </recommendedName>
</protein>
<comment type="caution">
    <text evidence="4">The sequence shown here is derived from an EMBL/GenBank/DDBJ whole genome shotgun (WGS) entry which is preliminary data.</text>
</comment>
<dbReference type="RefSeq" id="WP_035964350.1">
    <property type="nucleotide sequence ID" value="NZ_JBBCYS010000011.1"/>
</dbReference>
<feature type="domain" description="Transposase IS30-like HTH" evidence="1">
    <location>
        <begin position="62"/>
        <end position="100"/>
    </location>
</feature>
<dbReference type="Pfam" id="PF13936">
    <property type="entry name" value="HTH_38"/>
    <property type="match status" value="1"/>
</dbReference>
<name>A0A0B0DDB0_9MICC</name>
<dbReference type="EMBL" id="JROM01000038">
    <property type="protein sequence ID" value="KHE74142.1"/>
    <property type="molecule type" value="Genomic_DNA"/>
</dbReference>